<sequence>MCAGVVDISRIFTRRKDHLNPEEVHKFSMKLYASYLSDDTQAEPFQLYPGMNPLLAMSMTLDNNGWGELIERIISGSNKGIAINPRLERLTFTIKELKSDSLFSEIHSDRAVDVIRTLSYDPMEPDYDRIYLKLVKVTDIKTGFMSQSRKKSPDFITAEVRSSSKQLKFSEASNEEVQSNWRFVSTTADEHTDEIIQITGLPTVPSNDNDLLYFDVYVNGVFHGEGRYPLKVFNQISDSELNSKRPKKVEIFSQNSTAPVGTVEITLEYIGKHYNIDTYIEMLLDWKSYYEKNLMNSEKSLITTLSKVRQSGVLTVVKYFPQLMANLLDIYCFASEKHQIYTVYGSTRDEKFRPLADAAFASIVHIIDMAIARQDEYIYLFDQLLETSMPKVGDFLLNDMNQVLLDFETKWNSTGRALCRVYTLLGSLALVTMSDRKSFCATSDIFLNDTLTKFMCFNNEALIADQLVLVNGLELILESLAPITSDYDSVRYVTSWTIGYGMRGIGAVNEVSTNALINKKKAQEHMLNVELLYNFGRFSRAFLARAKDSAGRDLLVSIAFSCALNTIFNPKIDIDSSRLAFGVILGVLEGVYENEYRFPDAANREIHVLFCRLLPVLCDAFNRYYDYCKSKKMLKPKRTFTQLFPSVYPFEEYTIDSHVKDESVCEPLIELTVLVIILCKVACSVEDSIEAAFVKPRTYTGNFAVVDSFLGSTSEYHHDSLSFEKQKRTDKNLSTITLWPILLLLLSSITLSMLLLFHHLNMLMLLTMNIGSHL</sequence>
<protein>
    <submittedName>
        <fullName evidence="1">Unnamed protein product</fullName>
    </submittedName>
</protein>
<evidence type="ECO:0000313" key="2">
    <source>
        <dbReference type="Proteomes" id="UP001165064"/>
    </source>
</evidence>
<evidence type="ECO:0000313" key="1">
    <source>
        <dbReference type="EMBL" id="GME82188.1"/>
    </source>
</evidence>
<proteinExistence type="predicted"/>
<organism evidence="1 2">
    <name type="scientific">Ambrosiozyma monospora</name>
    <name type="common">Yeast</name>
    <name type="synonym">Endomycopsis monosporus</name>
    <dbReference type="NCBI Taxonomy" id="43982"/>
    <lineage>
        <taxon>Eukaryota</taxon>
        <taxon>Fungi</taxon>
        <taxon>Dikarya</taxon>
        <taxon>Ascomycota</taxon>
        <taxon>Saccharomycotina</taxon>
        <taxon>Pichiomycetes</taxon>
        <taxon>Pichiales</taxon>
        <taxon>Pichiaceae</taxon>
        <taxon>Ambrosiozyma</taxon>
    </lineage>
</organism>
<reference evidence="1" key="1">
    <citation type="submission" date="2023-04" db="EMBL/GenBank/DDBJ databases">
        <title>Ambrosiozyma monospora NBRC 10751.</title>
        <authorList>
            <person name="Ichikawa N."/>
            <person name="Sato H."/>
            <person name="Tonouchi N."/>
        </authorList>
    </citation>
    <scope>NUCLEOTIDE SEQUENCE</scope>
    <source>
        <strain evidence="1">NBRC 10751</strain>
    </source>
</reference>
<name>A0ACB5T5U9_AMBMO</name>
<comment type="caution">
    <text evidence="1">The sequence shown here is derived from an EMBL/GenBank/DDBJ whole genome shotgun (WGS) entry which is preliminary data.</text>
</comment>
<dbReference type="EMBL" id="BSXS01003933">
    <property type="protein sequence ID" value="GME82188.1"/>
    <property type="molecule type" value="Genomic_DNA"/>
</dbReference>
<gene>
    <name evidence="1" type="ORF">Amon02_000537500</name>
</gene>
<keyword evidence="2" id="KW-1185">Reference proteome</keyword>
<dbReference type="Proteomes" id="UP001165064">
    <property type="component" value="Unassembled WGS sequence"/>
</dbReference>
<accession>A0ACB5T5U9</accession>